<dbReference type="Pfam" id="PF01545">
    <property type="entry name" value="Cation_efflux"/>
    <property type="match status" value="1"/>
</dbReference>
<keyword evidence="3 7" id="KW-0812">Transmembrane</keyword>
<reference evidence="9" key="1">
    <citation type="journal article" date="2024" name="Antonie Van Leeuwenhoek">
        <title>Isoptericola haloaureus sp. nov., a dimorphic actinobacterium isolated from mangrove sediments of southeast India, implicating biosaline agricultural significance through nitrogen fixation and salt tolerance genes.</title>
        <authorList>
            <person name="Prathaban M."/>
            <person name="Prathiviraj R."/>
            <person name="Ravichandran M."/>
            <person name="Natarajan S.D."/>
            <person name="Sobanaa M."/>
            <person name="Hari Krishna Kumar S."/>
            <person name="Chandrasekar V."/>
            <person name="Selvin J."/>
        </authorList>
    </citation>
    <scope>NUCLEOTIDE SEQUENCE</scope>
    <source>
        <strain evidence="9">MP1014</strain>
    </source>
</reference>
<sequence>MTSSVDPSPVENAAPPGDPRVARPPEHGGESATTVVVAFVANGLVAVAKSAAALLTGSASMLAEAVHSWADTGNEVFLLVASKRSRRPADRGHPVGYGREAYVWSMFAAIGLFAVGAGVSITHGVQELLDPEPAEDLGIAYAVLALAFVLEGVSFLQAVRQLRGEARRARQDPFEHVLRTSDPTLRAVVAEDAAALVGLVIAFAGVLAHQLTGSAVPDAIGSIAIGVLLAVVSLVLVDRNRRFLVGEEVRPAVRDAVLARLLALPTVDRVTYLRIEYVGPRRLYLVASVDLAGEERETAVGRRLDELERAATGHPRVAGAVFTVSTPEESSLVPAVDDRNDPPADR</sequence>
<keyword evidence="5 7" id="KW-0472">Membrane</keyword>
<dbReference type="EMBL" id="JBAGLP010000116">
    <property type="protein sequence ID" value="MEG3615028.1"/>
    <property type="molecule type" value="Genomic_DNA"/>
</dbReference>
<evidence type="ECO:0000256" key="5">
    <source>
        <dbReference type="ARBA" id="ARBA00023136"/>
    </source>
</evidence>
<reference evidence="9" key="2">
    <citation type="submission" date="2024-02" db="EMBL/GenBank/DDBJ databases">
        <authorList>
            <person name="Prathaban M."/>
            <person name="Mythili R."/>
            <person name="Sharmila Devi N."/>
            <person name="Sobanaa M."/>
            <person name="Prathiviraj R."/>
            <person name="Selvin J."/>
        </authorList>
    </citation>
    <scope>NUCLEOTIDE SEQUENCE</scope>
    <source>
        <strain evidence="9">MP1014</strain>
    </source>
</reference>
<feature type="transmembrane region" description="Helical" evidence="7">
    <location>
        <begin position="139"/>
        <end position="159"/>
    </location>
</feature>
<evidence type="ECO:0000313" key="10">
    <source>
        <dbReference type="Proteomes" id="UP001310387"/>
    </source>
</evidence>
<dbReference type="Proteomes" id="UP001310387">
    <property type="component" value="Unassembled WGS sequence"/>
</dbReference>
<evidence type="ECO:0000313" key="9">
    <source>
        <dbReference type="EMBL" id="MEG3615028.1"/>
    </source>
</evidence>
<feature type="region of interest" description="Disordered" evidence="6">
    <location>
        <begin position="326"/>
        <end position="346"/>
    </location>
</feature>
<dbReference type="SUPFAM" id="SSF161111">
    <property type="entry name" value="Cation efflux protein transmembrane domain-like"/>
    <property type="match status" value="1"/>
</dbReference>
<keyword evidence="2" id="KW-0813">Transport</keyword>
<dbReference type="InterPro" id="IPR040177">
    <property type="entry name" value="SLC30A9"/>
</dbReference>
<dbReference type="NCBIfam" id="TIGR01297">
    <property type="entry name" value="CDF"/>
    <property type="match status" value="1"/>
</dbReference>
<evidence type="ECO:0000259" key="8">
    <source>
        <dbReference type="Pfam" id="PF01545"/>
    </source>
</evidence>
<evidence type="ECO:0000256" key="3">
    <source>
        <dbReference type="ARBA" id="ARBA00022692"/>
    </source>
</evidence>
<dbReference type="Gene3D" id="1.20.1510.10">
    <property type="entry name" value="Cation efflux protein transmembrane domain"/>
    <property type="match status" value="1"/>
</dbReference>
<evidence type="ECO:0000256" key="7">
    <source>
        <dbReference type="SAM" id="Phobius"/>
    </source>
</evidence>
<evidence type="ECO:0000256" key="1">
    <source>
        <dbReference type="ARBA" id="ARBA00004141"/>
    </source>
</evidence>
<dbReference type="PANTHER" id="PTHR13414:SF9">
    <property type="entry name" value="PROTON-COUPLED ZINC ANTIPORTER SLC30A9, MITOCHONDRIAL"/>
    <property type="match status" value="1"/>
</dbReference>
<accession>A0ABU7Z6R3</accession>
<evidence type="ECO:0000256" key="2">
    <source>
        <dbReference type="ARBA" id="ARBA00022448"/>
    </source>
</evidence>
<gene>
    <name evidence="9" type="ORF">V5O49_07805</name>
</gene>
<keyword evidence="4 7" id="KW-1133">Transmembrane helix</keyword>
<protein>
    <submittedName>
        <fullName evidence="9">Cation diffusion facilitator family transporter</fullName>
    </submittedName>
</protein>
<dbReference type="RefSeq" id="WP_332901715.1">
    <property type="nucleotide sequence ID" value="NZ_JBAGLP010000116.1"/>
</dbReference>
<keyword evidence="10" id="KW-1185">Reference proteome</keyword>
<feature type="transmembrane region" description="Helical" evidence="7">
    <location>
        <begin position="101"/>
        <end position="119"/>
    </location>
</feature>
<comment type="caution">
    <text evidence="9">The sequence shown here is derived from an EMBL/GenBank/DDBJ whole genome shotgun (WGS) entry which is preliminary data.</text>
</comment>
<feature type="transmembrane region" description="Helical" evidence="7">
    <location>
        <begin position="219"/>
        <end position="237"/>
    </location>
</feature>
<organism evidence="9 10">
    <name type="scientific">Isoptericola haloaureus</name>
    <dbReference type="NCBI Taxonomy" id="1542902"/>
    <lineage>
        <taxon>Bacteria</taxon>
        <taxon>Bacillati</taxon>
        <taxon>Actinomycetota</taxon>
        <taxon>Actinomycetes</taxon>
        <taxon>Micrococcales</taxon>
        <taxon>Promicromonosporaceae</taxon>
        <taxon>Isoptericola</taxon>
    </lineage>
</organism>
<dbReference type="PANTHER" id="PTHR13414">
    <property type="entry name" value="HUEL-CATION TRANSPORTER"/>
    <property type="match status" value="1"/>
</dbReference>
<evidence type="ECO:0000256" key="6">
    <source>
        <dbReference type="SAM" id="MobiDB-lite"/>
    </source>
</evidence>
<feature type="transmembrane region" description="Helical" evidence="7">
    <location>
        <begin position="188"/>
        <end position="207"/>
    </location>
</feature>
<feature type="compositionally biased region" description="Basic and acidic residues" evidence="6">
    <location>
        <begin position="336"/>
        <end position="346"/>
    </location>
</feature>
<feature type="region of interest" description="Disordered" evidence="6">
    <location>
        <begin position="1"/>
        <end position="28"/>
    </location>
</feature>
<dbReference type="InterPro" id="IPR058533">
    <property type="entry name" value="Cation_efflux_TM"/>
</dbReference>
<proteinExistence type="predicted"/>
<comment type="subcellular location">
    <subcellularLocation>
        <location evidence="1">Membrane</location>
        <topology evidence="1">Multi-pass membrane protein</topology>
    </subcellularLocation>
</comment>
<name>A0ABU7Z6R3_9MICO</name>
<feature type="domain" description="Cation efflux protein transmembrane" evidence="8">
    <location>
        <begin position="35"/>
        <end position="237"/>
    </location>
</feature>
<evidence type="ECO:0000256" key="4">
    <source>
        <dbReference type="ARBA" id="ARBA00022989"/>
    </source>
</evidence>
<dbReference type="InterPro" id="IPR027469">
    <property type="entry name" value="Cation_efflux_TMD_sf"/>
</dbReference>
<dbReference type="InterPro" id="IPR002524">
    <property type="entry name" value="Cation_efflux"/>
</dbReference>